<feature type="compositionally biased region" description="Acidic residues" evidence="5">
    <location>
        <begin position="271"/>
        <end position="281"/>
    </location>
</feature>
<dbReference type="InterPro" id="IPR051662">
    <property type="entry name" value="H2.0_Homeobox_NeuralPatt"/>
</dbReference>
<gene>
    <name evidence="7" type="primary">LOC115587243</name>
</gene>
<reference evidence="7" key="2">
    <citation type="submission" date="2025-08" db="UniProtKB">
        <authorList>
            <consortium name="Ensembl"/>
        </authorList>
    </citation>
    <scope>IDENTIFICATION</scope>
</reference>
<keyword evidence="3 4" id="KW-0238">DNA-binding</keyword>
<feature type="DNA-binding region" description="Homeobox" evidence="3">
    <location>
        <begin position="150"/>
        <end position="222"/>
    </location>
</feature>
<evidence type="ECO:0000313" key="8">
    <source>
        <dbReference type="Proteomes" id="UP000472265"/>
    </source>
</evidence>
<dbReference type="GO" id="GO:0003677">
    <property type="term" value="F:DNA binding"/>
    <property type="evidence" value="ECO:0007669"/>
    <property type="project" value="UniProtKB-UniRule"/>
</dbReference>
<dbReference type="SUPFAM" id="SSF46689">
    <property type="entry name" value="Homeodomain-like"/>
    <property type="match status" value="1"/>
</dbReference>
<dbReference type="Pfam" id="PF00046">
    <property type="entry name" value="Homeodomain"/>
    <property type="match status" value="2"/>
</dbReference>
<keyword evidence="3 4" id="KW-0539">Nucleus</keyword>
<dbReference type="SMART" id="SM00389">
    <property type="entry name" value="HOX"/>
    <property type="match status" value="1"/>
</dbReference>
<reference evidence="7" key="3">
    <citation type="submission" date="2025-09" db="UniProtKB">
        <authorList>
            <consortium name="Ensembl"/>
        </authorList>
    </citation>
    <scope>IDENTIFICATION</scope>
</reference>
<dbReference type="PANTHER" id="PTHR24331">
    <property type="entry name" value="DBX"/>
    <property type="match status" value="1"/>
</dbReference>
<comment type="function">
    <text evidence="1">Sequence-specific transcription factor which is part of a developmental regulatory system that provides cells with specific positional identities on the anterior-posterior axis.</text>
</comment>
<comment type="subcellular location">
    <subcellularLocation>
        <location evidence="3 4">Nucleus</location>
    </subcellularLocation>
</comment>
<dbReference type="GeneTree" id="ENSGT00950000183093"/>
<evidence type="ECO:0000256" key="4">
    <source>
        <dbReference type="RuleBase" id="RU000682"/>
    </source>
</evidence>
<dbReference type="Gene3D" id="1.10.10.60">
    <property type="entry name" value="Homeodomain-like"/>
    <property type="match status" value="2"/>
</dbReference>
<sequence length="281" mass="30973">MMFPCSALPPPLYPGLLRPPPALCSPLTRSLPSGFLVEDLLRLSQPVSYVQRTFSSSSPRTILPLSPGLGASPRALGPSTESSVPQSSDQPSTPQAASADSGYLKFGVSAILAPSTRRGECEEQLASSSVAPVPGTFSWPLAPRGKPRRGMLRRAVFSDLQRKALERTFQKQKYISKPDRKKLASKLGLKDSQVHTKDYFPIYSEQVKIWFQNRRMKWRNSKERELLSTGGCRQQTLPTKTNPHPDLTDVGSTYCHRPSSPSESSKQSELLESDSEEITVS</sequence>
<dbReference type="CDD" id="cd00086">
    <property type="entry name" value="homeodomain"/>
    <property type="match status" value="1"/>
</dbReference>
<evidence type="ECO:0000259" key="6">
    <source>
        <dbReference type="PROSITE" id="PS50071"/>
    </source>
</evidence>
<dbReference type="GO" id="GO:0021515">
    <property type="term" value="P:cell differentiation in spinal cord"/>
    <property type="evidence" value="ECO:0007669"/>
    <property type="project" value="TreeGrafter"/>
</dbReference>
<evidence type="ECO:0000256" key="3">
    <source>
        <dbReference type="PROSITE-ProRule" id="PRU00108"/>
    </source>
</evidence>
<keyword evidence="2" id="KW-0217">Developmental protein</keyword>
<dbReference type="AlphaFoldDB" id="A0A671V3I9"/>
<feature type="region of interest" description="Disordered" evidence="5">
    <location>
        <begin position="57"/>
        <end position="100"/>
    </location>
</feature>
<feature type="compositionally biased region" description="Polar residues" evidence="5">
    <location>
        <begin position="231"/>
        <end position="242"/>
    </location>
</feature>
<dbReference type="Ensembl" id="ENSSAUT00010021660.1">
    <property type="protein sequence ID" value="ENSSAUP00010020496.1"/>
    <property type="gene ID" value="ENSSAUG00010009116.1"/>
</dbReference>
<feature type="region of interest" description="Disordered" evidence="5">
    <location>
        <begin position="226"/>
        <end position="281"/>
    </location>
</feature>
<dbReference type="PANTHER" id="PTHR24331:SF6">
    <property type="entry name" value="HOMEOBOX PROTEIN DBX1"/>
    <property type="match status" value="1"/>
</dbReference>
<feature type="domain" description="Homeobox" evidence="6">
    <location>
        <begin position="148"/>
        <end position="221"/>
    </location>
</feature>
<organism evidence="7 8">
    <name type="scientific">Sparus aurata</name>
    <name type="common">Gilthead sea bream</name>
    <dbReference type="NCBI Taxonomy" id="8175"/>
    <lineage>
        <taxon>Eukaryota</taxon>
        <taxon>Metazoa</taxon>
        <taxon>Chordata</taxon>
        <taxon>Craniata</taxon>
        <taxon>Vertebrata</taxon>
        <taxon>Euteleostomi</taxon>
        <taxon>Actinopterygii</taxon>
        <taxon>Neopterygii</taxon>
        <taxon>Teleostei</taxon>
        <taxon>Neoteleostei</taxon>
        <taxon>Acanthomorphata</taxon>
        <taxon>Eupercaria</taxon>
        <taxon>Spariformes</taxon>
        <taxon>Sparidae</taxon>
        <taxon>Sparus</taxon>
    </lineage>
</organism>
<dbReference type="GO" id="GO:0005634">
    <property type="term" value="C:nucleus"/>
    <property type="evidence" value="ECO:0007669"/>
    <property type="project" value="UniProtKB-SubCell"/>
</dbReference>
<keyword evidence="3 4" id="KW-0371">Homeobox</keyword>
<reference evidence="7" key="1">
    <citation type="submission" date="2021-04" db="EMBL/GenBank/DDBJ databases">
        <authorList>
            <consortium name="Wellcome Sanger Institute Data Sharing"/>
        </authorList>
    </citation>
    <scope>NUCLEOTIDE SEQUENCE [LARGE SCALE GENOMIC DNA]</scope>
</reference>
<dbReference type="InterPro" id="IPR009057">
    <property type="entry name" value="Homeodomain-like_sf"/>
</dbReference>
<feature type="compositionally biased region" description="Low complexity" evidence="5">
    <location>
        <begin position="259"/>
        <end position="270"/>
    </location>
</feature>
<dbReference type="InterPro" id="IPR001356">
    <property type="entry name" value="HD"/>
</dbReference>
<evidence type="ECO:0000256" key="2">
    <source>
        <dbReference type="ARBA" id="ARBA00022473"/>
    </source>
</evidence>
<evidence type="ECO:0000313" key="7">
    <source>
        <dbReference type="Ensembl" id="ENSSAUP00010020496.1"/>
    </source>
</evidence>
<dbReference type="PROSITE" id="PS50071">
    <property type="entry name" value="HOMEOBOX_2"/>
    <property type="match status" value="1"/>
</dbReference>
<protein>
    <recommendedName>
        <fullName evidence="6">Homeobox domain-containing protein</fullName>
    </recommendedName>
</protein>
<dbReference type="Proteomes" id="UP000472265">
    <property type="component" value="Chromosome 8"/>
</dbReference>
<keyword evidence="8" id="KW-1185">Reference proteome</keyword>
<name>A0A671V3I9_SPAAU</name>
<accession>A0A671V3I9</accession>
<dbReference type="GO" id="GO:0006357">
    <property type="term" value="P:regulation of transcription by RNA polymerase II"/>
    <property type="evidence" value="ECO:0007669"/>
    <property type="project" value="TreeGrafter"/>
</dbReference>
<proteinExistence type="predicted"/>
<feature type="compositionally biased region" description="Polar residues" evidence="5">
    <location>
        <begin position="79"/>
        <end position="98"/>
    </location>
</feature>
<evidence type="ECO:0000256" key="1">
    <source>
        <dbReference type="ARBA" id="ARBA00003263"/>
    </source>
</evidence>
<evidence type="ECO:0000256" key="5">
    <source>
        <dbReference type="SAM" id="MobiDB-lite"/>
    </source>
</evidence>